<protein>
    <submittedName>
        <fullName evidence="2">Uncharacterized protein</fullName>
    </submittedName>
</protein>
<gene>
    <name evidence="2" type="ORF">QE375_003180</name>
</gene>
<keyword evidence="1" id="KW-0732">Signal</keyword>
<sequence>MNGHTHVSATEAVHNRLRVWGSVAAVVALTATMVSPAHASETTDDADAIASLIQEAAPATDLSEPGDLVAGELSTEAGDVQSIVPLSAEEAITVTSANGAGEQTATIDLPDEIDVKDGVVADDGTVVFAATDDSGDAVAVQTLDDGSTRIQTVIGGSASAHEFGYRMSGYQPYQSDTGEVIFVSEDGNYVPVAAPWATDANGNPVETRYEIRGDELFQIVVADDSTSYPVVADPSWQWYGPIWGMKLTRAETSRVRDYAAALGMCAVFARQVSIACSAFGSYIILQANLAQGDSPAKTCLFFTAAPVPGVIFRLGC</sequence>
<feature type="signal peptide" evidence="1">
    <location>
        <begin position="1"/>
        <end position="39"/>
    </location>
</feature>
<evidence type="ECO:0000313" key="3">
    <source>
        <dbReference type="Proteomes" id="UP001249291"/>
    </source>
</evidence>
<reference evidence="2 3" key="1">
    <citation type="submission" date="2023-08" db="EMBL/GenBank/DDBJ databases">
        <title>Functional and genomic diversity of the sorghum phyllosphere microbiome.</title>
        <authorList>
            <person name="Shade A."/>
        </authorList>
    </citation>
    <scope>NUCLEOTIDE SEQUENCE [LARGE SCALE GENOMIC DNA]</scope>
    <source>
        <strain evidence="2 3">SORGH_AS_0445</strain>
    </source>
</reference>
<evidence type="ECO:0000256" key="1">
    <source>
        <dbReference type="SAM" id="SignalP"/>
    </source>
</evidence>
<dbReference type="Proteomes" id="UP001249291">
    <property type="component" value="Unassembled WGS sequence"/>
</dbReference>
<dbReference type="EMBL" id="JAVIZQ010000001">
    <property type="protein sequence ID" value="MDR6143626.1"/>
    <property type="molecule type" value="Genomic_DNA"/>
</dbReference>
<keyword evidence="3" id="KW-1185">Reference proteome</keyword>
<accession>A0ABU1HU99</accession>
<name>A0ABU1HU99_9MICO</name>
<proteinExistence type="predicted"/>
<comment type="caution">
    <text evidence="2">The sequence shown here is derived from an EMBL/GenBank/DDBJ whole genome shotgun (WGS) entry which is preliminary data.</text>
</comment>
<evidence type="ECO:0000313" key="2">
    <source>
        <dbReference type="EMBL" id="MDR6143626.1"/>
    </source>
</evidence>
<dbReference type="RefSeq" id="WP_309692924.1">
    <property type="nucleotide sequence ID" value="NZ_JAVIZQ010000001.1"/>
</dbReference>
<organism evidence="2 3">
    <name type="scientific">Microbacterium foliorum</name>
    <dbReference type="NCBI Taxonomy" id="104336"/>
    <lineage>
        <taxon>Bacteria</taxon>
        <taxon>Bacillati</taxon>
        <taxon>Actinomycetota</taxon>
        <taxon>Actinomycetes</taxon>
        <taxon>Micrococcales</taxon>
        <taxon>Microbacteriaceae</taxon>
        <taxon>Microbacterium</taxon>
    </lineage>
</organism>
<feature type="chain" id="PRO_5046824819" evidence="1">
    <location>
        <begin position="40"/>
        <end position="316"/>
    </location>
</feature>